<comment type="caution">
    <text evidence="1">The sequence shown here is derived from an EMBL/GenBank/DDBJ whole genome shotgun (WGS) entry which is preliminary data.</text>
</comment>
<organism evidence="1 2">
    <name type="scientific">Rhododendron molle</name>
    <name type="common">Chinese azalea</name>
    <name type="synonym">Azalea mollis</name>
    <dbReference type="NCBI Taxonomy" id="49168"/>
    <lineage>
        <taxon>Eukaryota</taxon>
        <taxon>Viridiplantae</taxon>
        <taxon>Streptophyta</taxon>
        <taxon>Embryophyta</taxon>
        <taxon>Tracheophyta</taxon>
        <taxon>Spermatophyta</taxon>
        <taxon>Magnoliopsida</taxon>
        <taxon>eudicotyledons</taxon>
        <taxon>Gunneridae</taxon>
        <taxon>Pentapetalae</taxon>
        <taxon>asterids</taxon>
        <taxon>Ericales</taxon>
        <taxon>Ericaceae</taxon>
        <taxon>Ericoideae</taxon>
        <taxon>Rhodoreae</taxon>
        <taxon>Rhododendron</taxon>
    </lineage>
</organism>
<dbReference type="Proteomes" id="UP001062846">
    <property type="component" value="Chromosome 12"/>
</dbReference>
<gene>
    <name evidence="1" type="ORF">RHMOL_Rhmol12G0068500</name>
</gene>
<evidence type="ECO:0000313" key="2">
    <source>
        <dbReference type="Proteomes" id="UP001062846"/>
    </source>
</evidence>
<sequence>MGTQKFFPLSMIKTQLGFLNKGFSEEFTYKNMLRLANFFWVLPKYVFLLLGFIFRYIFRLFSADSYKKKDSDFEADHLQQDDQIASVSETEEENHEFVFGFRFQNSGTEHSVSRENSLNHNTSKYHQFTSTKDYRGFIEEPETVSCSVQELFLSPNDQNSWEFDSKANKSIISAKTEDSVFQENPRSSKTKDVKGFIEEPERITFRLQDFSVRLNDFPNAENGNQDSGEFNSKENNSITCRETEDSVFQSNSPNPKTSKHQFISNQDFWGFVENPEVIQDFSVGPKDFQIVDNGKPDFDEFYSEAENSVSEAEDSVTPEQGIFSSDCYFQGKRETTGLEINHSCVENSSQEVGLNSRNPFWCFDFDFEPKTSVSSEEEDSITSDYFANSFVDEEPENSNLEFTEEIPNPAEISFLEPRASCTDDEFIEFEPDFQDSAKSEPEDLRETEEEGKSEELKSREKSCDYDYEDDDDDDDDLFGDVLLKHQESVEQMKAEMKNAKGKGMLPTILEESESPPKVVEDLRPLMRIDEKFEHKDRLEEIQKVYKGYAEKMRKLDVLNYQTLHGISFLQLKDQIHRGSAQKSSVSAIKSLLLPNLLQVKLRRIFVDPTLKSITDLHQNLELVYVGHACLSWEILHWQYGKAMEMLEDEGEGNMSSYNHVAGEFQQFRVLLERFVENEPFQGPRVQTYAKNRCDIRSILQVPVIKEDSLKDKKDSTVWEDYEVSAAMLTHVIDESMRVFWEFLEADKDEANVSLKGIQSTNHVDLQDPSDSEFLMNINTILQKVRFLTVLTSSFLSSFFGLFSSLGLDSLSFTYMDSPRSWTTIAASAFVMRSLLFRKPKCKEKRLKDLLRSRNCLVKKFQKHQESRLSGALLFAQVELKLVSRVLNMSRLTTDQLVWCQKKLNKISIVNRKIQLEPSFLLFPF</sequence>
<dbReference type="EMBL" id="CM046399">
    <property type="protein sequence ID" value="KAI8527356.1"/>
    <property type="molecule type" value="Genomic_DNA"/>
</dbReference>
<reference evidence="1" key="1">
    <citation type="submission" date="2022-02" db="EMBL/GenBank/DDBJ databases">
        <title>Plant Genome Project.</title>
        <authorList>
            <person name="Zhang R.-G."/>
        </authorList>
    </citation>
    <scope>NUCLEOTIDE SEQUENCE</scope>
    <source>
        <strain evidence="1">AT1</strain>
    </source>
</reference>
<protein>
    <submittedName>
        <fullName evidence="1">Uncharacterized protein</fullName>
    </submittedName>
</protein>
<proteinExistence type="predicted"/>
<accession>A0ACC0LFP7</accession>
<keyword evidence="2" id="KW-1185">Reference proteome</keyword>
<evidence type="ECO:0000313" key="1">
    <source>
        <dbReference type="EMBL" id="KAI8527356.1"/>
    </source>
</evidence>
<name>A0ACC0LFP7_RHOML</name>